<accession>A0A919CCU7</accession>
<evidence type="ECO:0000313" key="2">
    <source>
        <dbReference type="EMBL" id="GHD08562.1"/>
    </source>
</evidence>
<name>A0A919CCU7_9ACTN</name>
<reference evidence="2" key="1">
    <citation type="journal article" date="2014" name="Int. J. Syst. Evol. Microbiol.">
        <title>Complete genome sequence of Corynebacterium casei LMG S-19264T (=DSM 44701T), isolated from a smear-ripened cheese.</title>
        <authorList>
            <consortium name="US DOE Joint Genome Institute (JGI-PGF)"/>
            <person name="Walter F."/>
            <person name="Albersmeier A."/>
            <person name="Kalinowski J."/>
            <person name="Ruckert C."/>
        </authorList>
    </citation>
    <scope>NUCLEOTIDE SEQUENCE</scope>
    <source>
        <strain evidence="2">JCM 4637</strain>
    </source>
</reference>
<feature type="signal peptide" evidence="1">
    <location>
        <begin position="1"/>
        <end position="23"/>
    </location>
</feature>
<keyword evidence="1" id="KW-0732">Signal</keyword>
<dbReference type="Proteomes" id="UP000638353">
    <property type="component" value="Unassembled WGS sequence"/>
</dbReference>
<reference evidence="2" key="2">
    <citation type="submission" date="2020-09" db="EMBL/GenBank/DDBJ databases">
        <authorList>
            <person name="Sun Q."/>
            <person name="Ohkuma M."/>
        </authorList>
    </citation>
    <scope>NUCLEOTIDE SEQUENCE</scope>
    <source>
        <strain evidence="2">JCM 4637</strain>
    </source>
</reference>
<feature type="chain" id="PRO_5037321051" description="DUF3108 domain-containing protein" evidence="1">
    <location>
        <begin position="24"/>
        <end position="253"/>
    </location>
</feature>
<gene>
    <name evidence="2" type="ORF">GCM10010334_61990</name>
</gene>
<evidence type="ECO:0000256" key="1">
    <source>
        <dbReference type="SAM" id="SignalP"/>
    </source>
</evidence>
<evidence type="ECO:0008006" key="4">
    <source>
        <dbReference type="Google" id="ProtNLM"/>
    </source>
</evidence>
<dbReference type="RefSeq" id="WP_189826098.1">
    <property type="nucleotide sequence ID" value="NZ_BMVC01000014.1"/>
</dbReference>
<dbReference type="EMBL" id="BMVC01000014">
    <property type="protein sequence ID" value="GHD08562.1"/>
    <property type="molecule type" value="Genomic_DNA"/>
</dbReference>
<evidence type="ECO:0000313" key="3">
    <source>
        <dbReference type="Proteomes" id="UP000638353"/>
    </source>
</evidence>
<protein>
    <recommendedName>
        <fullName evidence="4">DUF3108 domain-containing protein</fullName>
    </recommendedName>
</protein>
<dbReference type="AlphaFoldDB" id="A0A919CCU7"/>
<organism evidence="2 3">
    <name type="scientific">Streptomyces finlayi</name>
    <dbReference type="NCBI Taxonomy" id="67296"/>
    <lineage>
        <taxon>Bacteria</taxon>
        <taxon>Bacillati</taxon>
        <taxon>Actinomycetota</taxon>
        <taxon>Actinomycetes</taxon>
        <taxon>Kitasatosporales</taxon>
        <taxon>Streptomycetaceae</taxon>
        <taxon>Streptomyces</taxon>
    </lineage>
</organism>
<proteinExistence type="predicted"/>
<comment type="caution">
    <text evidence="2">The sequence shown here is derived from an EMBL/GenBank/DDBJ whole genome shotgun (WGS) entry which is preliminary data.</text>
</comment>
<sequence>MARPRRPLLWSACALLVATAAVAGVAARGAGDELDPRPVTVAEAQRLAMARFNAYESSPLAVAVQVPDGADTTEVHGVLDYRAHRAVGVYRSGTATARTAGALAWDQSGLAVSTGTAGAADTTAPGITATAKAVPARAWSPRAYSTDPMDAALRLTMSLAGNRPDNAQLLAQSGPRRLREEQVDGRVHTVFSGPRPKNAAAGSVSPLTYWVDEQGRLGRVEMVLPGLDRPVRLDLRPLAAKVRVPDSPWRRTP</sequence>